<dbReference type="Gene3D" id="1.10.150.50">
    <property type="entry name" value="Transcription Factor, Ets-1"/>
    <property type="match status" value="1"/>
</dbReference>
<dbReference type="InterPro" id="IPR001660">
    <property type="entry name" value="SAM"/>
</dbReference>
<proteinExistence type="predicted"/>
<dbReference type="InterPro" id="IPR013761">
    <property type="entry name" value="SAM/pointed_sf"/>
</dbReference>
<feature type="domain" description="SAM" evidence="2">
    <location>
        <begin position="509"/>
        <end position="565"/>
    </location>
</feature>
<organism evidence="3 4">
    <name type="scientific">Holothuria leucospilota</name>
    <name type="common">Black long sea cucumber</name>
    <name type="synonym">Mertensiothuria leucospilota</name>
    <dbReference type="NCBI Taxonomy" id="206669"/>
    <lineage>
        <taxon>Eukaryota</taxon>
        <taxon>Metazoa</taxon>
        <taxon>Echinodermata</taxon>
        <taxon>Eleutherozoa</taxon>
        <taxon>Echinozoa</taxon>
        <taxon>Holothuroidea</taxon>
        <taxon>Aspidochirotacea</taxon>
        <taxon>Aspidochirotida</taxon>
        <taxon>Holothuriidae</taxon>
        <taxon>Holothuria</taxon>
    </lineage>
</organism>
<dbReference type="Proteomes" id="UP001152320">
    <property type="component" value="Chromosome 2"/>
</dbReference>
<feature type="region of interest" description="Disordered" evidence="1">
    <location>
        <begin position="381"/>
        <end position="422"/>
    </location>
</feature>
<protein>
    <recommendedName>
        <fullName evidence="2">SAM domain-containing protein</fullName>
    </recommendedName>
</protein>
<dbReference type="EMBL" id="JAIZAY010000002">
    <property type="protein sequence ID" value="KAJ8047881.1"/>
    <property type="molecule type" value="Genomic_DNA"/>
</dbReference>
<name>A0A9Q1HJY1_HOLLE</name>
<keyword evidence="4" id="KW-1185">Reference proteome</keyword>
<dbReference type="AlphaFoldDB" id="A0A9Q1HJY1"/>
<accession>A0A9Q1HJY1</accession>
<dbReference type="PROSITE" id="PS50105">
    <property type="entry name" value="SAM_DOMAIN"/>
    <property type="match status" value="1"/>
</dbReference>
<reference evidence="3" key="1">
    <citation type="submission" date="2021-10" db="EMBL/GenBank/DDBJ databases">
        <title>Tropical sea cucumber genome reveals ecological adaptation and Cuvierian tubules defense mechanism.</title>
        <authorList>
            <person name="Chen T."/>
        </authorList>
    </citation>
    <scope>NUCLEOTIDE SEQUENCE</scope>
    <source>
        <strain evidence="3">Nanhai2018</strain>
        <tissue evidence="3">Muscle</tissue>
    </source>
</reference>
<evidence type="ECO:0000313" key="3">
    <source>
        <dbReference type="EMBL" id="KAJ8047881.1"/>
    </source>
</evidence>
<feature type="region of interest" description="Disordered" evidence="1">
    <location>
        <begin position="1"/>
        <end position="31"/>
    </location>
</feature>
<dbReference type="OrthoDB" id="6077228at2759"/>
<evidence type="ECO:0000313" key="4">
    <source>
        <dbReference type="Proteomes" id="UP001152320"/>
    </source>
</evidence>
<dbReference type="SUPFAM" id="SSF47769">
    <property type="entry name" value="SAM/Pointed domain"/>
    <property type="match status" value="1"/>
</dbReference>
<evidence type="ECO:0000256" key="1">
    <source>
        <dbReference type="SAM" id="MobiDB-lite"/>
    </source>
</evidence>
<gene>
    <name evidence="3" type="ORF">HOLleu_07005</name>
</gene>
<dbReference type="Pfam" id="PF07647">
    <property type="entry name" value="SAM_2"/>
    <property type="match status" value="1"/>
</dbReference>
<sequence length="572" mass="65375">MSAPTEPGRRPSVGINQSCGQPPTWKEPSKVNFPKVPEEKEVCLQFQPDPGAMELFDTDIARILLDNDLPVTVIVQETFHSPRSFLTVDKGVLLTLHLIRRPTRVYATDSNDNDYYLPLCARQLYQVLPMNPVHDDKEFEGTKALINTNLLPKRVRIKEAHYSDHPGEAQEVGDIIEIDRIEKRPVPVDSDNPPQKCIIGTCNGVPLAFSESMVSATYSAMPSIDFLTISEIVTKFSLPLRVRKADGPDFVMILHRKDIEYHVVATPANSRNVLSIPVSWQGKVELLQNINLDKLFRSLLPPLYPVVNTTWGLKEPGRCDLHPSMREVAQPLGEILDDWSRTKEGQAFVLKACENIVQSHKLRIEELLEEKQRLRNLEQMYADRYERTPPVPSRRGDQPPPRPPRTISSNDNSPTKVSNLHSEEEELKAVLQAKEQVLQNIRRNLKDVTDENRSLKDRNSSLLQYESELQRQTDGFQMYASLDLGYVSVTDKDSFYSTGAEERKHFNSYNIDDVVILLREMKLEKYEDIFRENMIDGLLLANLTQNELCDEIGMSRIQAKRILLQVKKLQEK</sequence>
<comment type="caution">
    <text evidence="3">The sequence shown here is derived from an EMBL/GenBank/DDBJ whole genome shotgun (WGS) entry which is preliminary data.</text>
</comment>
<feature type="compositionally biased region" description="Polar residues" evidence="1">
    <location>
        <begin position="406"/>
        <end position="420"/>
    </location>
</feature>
<dbReference type="SMART" id="SM00454">
    <property type="entry name" value="SAM"/>
    <property type="match status" value="1"/>
</dbReference>
<evidence type="ECO:0000259" key="2">
    <source>
        <dbReference type="PROSITE" id="PS50105"/>
    </source>
</evidence>